<keyword evidence="3" id="KW-1185">Reference proteome</keyword>
<reference evidence="3" key="1">
    <citation type="journal article" date="2017" name="Nat. Ecol. Evol.">
        <title>Genome expansion and lineage-specific genetic innovations in the forest pathogenic fungi Armillaria.</title>
        <authorList>
            <person name="Sipos G."/>
            <person name="Prasanna A.N."/>
            <person name="Walter M.C."/>
            <person name="O'Connor E."/>
            <person name="Balint B."/>
            <person name="Krizsan K."/>
            <person name="Kiss B."/>
            <person name="Hess J."/>
            <person name="Varga T."/>
            <person name="Slot J."/>
            <person name="Riley R."/>
            <person name="Boka B."/>
            <person name="Rigling D."/>
            <person name="Barry K."/>
            <person name="Lee J."/>
            <person name="Mihaltcheva S."/>
            <person name="LaButti K."/>
            <person name="Lipzen A."/>
            <person name="Waldron R."/>
            <person name="Moloney N.M."/>
            <person name="Sperisen C."/>
            <person name="Kredics L."/>
            <person name="Vagvoelgyi C."/>
            <person name="Patrignani A."/>
            <person name="Fitzpatrick D."/>
            <person name="Nagy I."/>
            <person name="Doyle S."/>
            <person name="Anderson J.B."/>
            <person name="Grigoriev I.V."/>
            <person name="Gueldener U."/>
            <person name="Muensterkoetter M."/>
            <person name="Nagy L.G."/>
        </authorList>
    </citation>
    <scope>NUCLEOTIDE SEQUENCE [LARGE SCALE GENOMIC DNA]</scope>
    <source>
        <strain evidence="3">Ar21-2</strain>
    </source>
</reference>
<proteinExistence type="predicted"/>
<organism evidence="2 3">
    <name type="scientific">Armillaria gallica</name>
    <name type="common">Bulbous honey fungus</name>
    <name type="synonym">Armillaria bulbosa</name>
    <dbReference type="NCBI Taxonomy" id="47427"/>
    <lineage>
        <taxon>Eukaryota</taxon>
        <taxon>Fungi</taxon>
        <taxon>Dikarya</taxon>
        <taxon>Basidiomycota</taxon>
        <taxon>Agaricomycotina</taxon>
        <taxon>Agaricomycetes</taxon>
        <taxon>Agaricomycetidae</taxon>
        <taxon>Agaricales</taxon>
        <taxon>Marasmiineae</taxon>
        <taxon>Physalacriaceae</taxon>
        <taxon>Armillaria</taxon>
    </lineage>
</organism>
<gene>
    <name evidence="2" type="ORF">ARMGADRAFT_235470</name>
</gene>
<accession>A0A2H3EGG2</accession>
<evidence type="ECO:0000313" key="2">
    <source>
        <dbReference type="EMBL" id="PBL01999.1"/>
    </source>
</evidence>
<evidence type="ECO:0000256" key="1">
    <source>
        <dbReference type="SAM" id="Coils"/>
    </source>
</evidence>
<dbReference type="OrthoDB" id="2989190at2759"/>
<dbReference type="OMA" id="HICQTEL"/>
<evidence type="ECO:0000313" key="3">
    <source>
        <dbReference type="Proteomes" id="UP000217790"/>
    </source>
</evidence>
<name>A0A2H3EGG2_ARMGA</name>
<sequence length="187" mass="21580">MKTTGFILSMKRRWAPLLRPSSLTVKMIISYFSRLYKNKIQKLEDTLESLTTTMKGWQIASKVEAALYEHICQTELPLDQLALMKSPSAALFFYTVDRCERRRRRGLSLVPSDATDFYIWNTHLKTRWEVIVKAVKAKKEYWGTLRLPSAHLSTVAGDYDAFVISLQLPPAQQALLTRARTDMLSFM</sequence>
<dbReference type="AlphaFoldDB" id="A0A2H3EGG2"/>
<feature type="coiled-coil region" evidence="1">
    <location>
        <begin position="33"/>
        <end position="60"/>
    </location>
</feature>
<dbReference type="InParanoid" id="A0A2H3EGG2"/>
<dbReference type="Proteomes" id="UP000217790">
    <property type="component" value="Unassembled WGS sequence"/>
</dbReference>
<dbReference type="EMBL" id="KZ293645">
    <property type="protein sequence ID" value="PBL01999.1"/>
    <property type="molecule type" value="Genomic_DNA"/>
</dbReference>
<protein>
    <submittedName>
        <fullName evidence="2">Uncharacterized protein</fullName>
    </submittedName>
</protein>
<keyword evidence="1" id="KW-0175">Coiled coil</keyword>